<accession>A0ABY1XR44</accession>
<comment type="caution">
    <text evidence="1">The sequence shown here is derived from an EMBL/GenBank/DDBJ whole genome shotgun (WGS) entry which is preliminary data.</text>
</comment>
<proteinExistence type="predicted"/>
<dbReference type="EMBL" id="SILG01000001">
    <property type="protein sequence ID" value="TBE69691.1"/>
    <property type="molecule type" value="Genomic_DNA"/>
</dbReference>
<evidence type="ECO:0000313" key="1">
    <source>
        <dbReference type="EMBL" id="TBE69691.1"/>
    </source>
</evidence>
<dbReference type="Proteomes" id="UP000291302">
    <property type="component" value="Unassembled WGS sequence"/>
</dbReference>
<organism evidence="1 2">
    <name type="scientific">Rhizobium beringeri</name>
    <dbReference type="NCBI Taxonomy" id="3019934"/>
    <lineage>
        <taxon>Bacteria</taxon>
        <taxon>Pseudomonadati</taxon>
        <taxon>Pseudomonadota</taxon>
        <taxon>Alphaproteobacteria</taxon>
        <taxon>Hyphomicrobiales</taxon>
        <taxon>Rhizobiaceae</taxon>
        <taxon>Rhizobium/Agrobacterium group</taxon>
        <taxon>Rhizobium</taxon>
    </lineage>
</organism>
<sequence>MLRRIARMFRPTPQGQSTSKISPLIFDRHFSDARHRVVIMADGAGATQRISFDLPLALRRQTGEVALALFEESVFSTPQDMRALLSSLHPTVVVASRYGGVGSKEVVAYCHSAGISLVSHFDDDLFDVPLSLGKAKYDRYHDPIRLQSMRALCEGASLIYLSTEELKRRFNRYDFRSESIAGEIYCPASNDIKRELSDKLLFGYMGTAGHAEDLAQVLPSIEHVLDRLPEARFETFGSIKMPPEMVRKYGSRVRAIPPTTDYNGFLARMRELDWKVGLAPLVRNPFNDCKANTKFIEYASSGVLPVLSTGPVYARICDITGLPQTENETWSERIIELLSMPQSQAASLLQNVQDRIAEFYSLARLEDQVVRVLRLHV</sequence>
<gene>
    <name evidence="1" type="ORF">ELH03_02340</name>
</gene>
<dbReference type="RefSeq" id="WP_130765963.1">
    <property type="nucleotide sequence ID" value="NZ_SILG01000001.1"/>
</dbReference>
<name>A0ABY1XR44_9HYPH</name>
<dbReference type="Gene3D" id="3.40.50.2000">
    <property type="entry name" value="Glycogen Phosphorylase B"/>
    <property type="match status" value="1"/>
</dbReference>
<protein>
    <recommendedName>
        <fullName evidence="3">Glycosyltransferase</fullName>
    </recommendedName>
</protein>
<reference evidence="1 2" key="1">
    <citation type="submission" date="2019-02" db="EMBL/GenBank/DDBJ databases">
        <title>The genomic architecture of introgression among sibling species of bacteria.</title>
        <authorList>
            <person name="Cavassim M.I.A."/>
            <person name="Moeskjaer S."/>
            <person name="Moslemi C."/>
            <person name="Fields B."/>
            <person name="Bachmann A."/>
            <person name="Vilhjalmsson B."/>
            <person name="Schierup M.H."/>
            <person name="Young J.P.W."/>
            <person name="Andersen S.U."/>
        </authorList>
    </citation>
    <scope>NUCLEOTIDE SEQUENCE [LARGE SCALE GENOMIC DNA]</scope>
    <source>
        <strain evidence="1 2">SM51</strain>
    </source>
</reference>
<dbReference type="SUPFAM" id="SSF53756">
    <property type="entry name" value="UDP-Glycosyltransferase/glycogen phosphorylase"/>
    <property type="match status" value="1"/>
</dbReference>
<evidence type="ECO:0000313" key="2">
    <source>
        <dbReference type="Proteomes" id="UP000291302"/>
    </source>
</evidence>
<evidence type="ECO:0008006" key="3">
    <source>
        <dbReference type="Google" id="ProtNLM"/>
    </source>
</evidence>
<keyword evidence="2" id="KW-1185">Reference proteome</keyword>